<proteinExistence type="predicted"/>
<keyword evidence="3" id="KW-1185">Reference proteome</keyword>
<gene>
    <name evidence="2" type="ORF">HG537_0C06410</name>
</gene>
<protein>
    <recommendedName>
        <fullName evidence="1">Nudix hydrolase domain-containing protein</fullName>
    </recommendedName>
</protein>
<feature type="domain" description="Nudix hydrolase" evidence="1">
    <location>
        <begin position="156"/>
        <end position="308"/>
    </location>
</feature>
<dbReference type="Gene3D" id="3.90.79.10">
    <property type="entry name" value="Nucleoside Triphosphate Pyrophosphohydrolase"/>
    <property type="match status" value="1"/>
</dbReference>
<dbReference type="Pfam" id="PF15916">
    <property type="entry name" value="DUF4743"/>
    <property type="match status" value="1"/>
</dbReference>
<evidence type="ECO:0000313" key="3">
    <source>
        <dbReference type="Proteomes" id="UP000510647"/>
    </source>
</evidence>
<evidence type="ECO:0000259" key="1">
    <source>
        <dbReference type="PROSITE" id="PS51462"/>
    </source>
</evidence>
<dbReference type="PANTHER" id="PTHR13622">
    <property type="entry name" value="THIAMIN PYROPHOSPHOKINASE"/>
    <property type="match status" value="1"/>
</dbReference>
<dbReference type="InterPro" id="IPR015797">
    <property type="entry name" value="NUDIX_hydrolase-like_dom_sf"/>
</dbReference>
<dbReference type="PANTHER" id="PTHR13622:SF8">
    <property type="entry name" value="THIAMIN PYROPHOSPHOKINASE 1"/>
    <property type="match status" value="1"/>
</dbReference>
<dbReference type="EMBL" id="CP059269">
    <property type="protein sequence ID" value="QLQ79992.1"/>
    <property type="molecule type" value="Genomic_DNA"/>
</dbReference>
<dbReference type="GO" id="GO:0044715">
    <property type="term" value="F:8-oxo-dGDP phosphatase activity"/>
    <property type="evidence" value="ECO:0007669"/>
    <property type="project" value="UniProtKB-ARBA"/>
</dbReference>
<dbReference type="PROSITE" id="PS51462">
    <property type="entry name" value="NUDIX"/>
    <property type="match status" value="1"/>
</dbReference>
<dbReference type="SUPFAM" id="SSF55811">
    <property type="entry name" value="Nudix"/>
    <property type="match status" value="1"/>
</dbReference>
<dbReference type="FunFam" id="3.90.79.10:FF:000019">
    <property type="entry name" value="Thiamin pyrophosphokinase, putative"/>
    <property type="match status" value="1"/>
</dbReference>
<evidence type="ECO:0000313" key="2">
    <source>
        <dbReference type="EMBL" id="QLQ79992.1"/>
    </source>
</evidence>
<organism evidence="2 3">
    <name type="scientific">Torulaspora globosa</name>
    <dbReference type="NCBI Taxonomy" id="48254"/>
    <lineage>
        <taxon>Eukaryota</taxon>
        <taxon>Fungi</taxon>
        <taxon>Dikarya</taxon>
        <taxon>Ascomycota</taxon>
        <taxon>Saccharomycotina</taxon>
        <taxon>Saccharomycetes</taxon>
        <taxon>Saccharomycetales</taxon>
        <taxon>Saccharomycetaceae</taxon>
        <taxon>Torulaspora</taxon>
    </lineage>
</organism>
<name>A0A7H9HUF6_9SACH</name>
<dbReference type="OrthoDB" id="10261522at2759"/>
<accession>A0A7H9HUF6</accession>
<dbReference type="CDD" id="cd03676">
    <property type="entry name" value="NUDIX_Tnr3_like"/>
    <property type="match status" value="1"/>
</dbReference>
<dbReference type="Proteomes" id="UP000510647">
    <property type="component" value="Chromosome 3"/>
</dbReference>
<dbReference type="AlphaFoldDB" id="A0A7H9HUF6"/>
<sequence length="343" mass="39280">MVKVVRRPIGGERLVRTEEDESNGFSFLSIVNRVDKLPEDYSKNEKFQKEVFYLLTHTNARIGFVLRFVVRELETICGPLFDETFEIDYSVPGLRFKEVGFEQRNDQLARIARQMFLHSKLDGIKGWRDEKYAVYDSYGPYVLLERAMAGLMGIITYGIHINGYVLDETTGDIKFWIPRRSATKSTWPLMLDNIIAGGLGYPCTIYETVLKEAREEANLDRGFMESNVKAAGVVSYLCFFTDLQKADFSSESDFIVGEVEYIYDLKLPADVIPAPNDGEVDSFSLMSLQQTVNALVNEEFKPNCALVMVDFFVRHGYITPENEPNYLQLVSRMHRTLPFPTIN</sequence>
<reference evidence="2 3" key="1">
    <citation type="submission" date="2020-06" db="EMBL/GenBank/DDBJ databases">
        <title>The yeast mating-type switching endonuclease HO is a domesticated member of an unorthodox homing genetic element family.</title>
        <authorList>
            <person name="Coughlan A.Y."/>
            <person name="Lombardi L."/>
            <person name="Braun-Galleani S."/>
            <person name="Martos A.R."/>
            <person name="Galeote V."/>
            <person name="Bigey F."/>
            <person name="Dequin S."/>
            <person name="Byrne K.P."/>
            <person name="Wolfe K.H."/>
        </authorList>
    </citation>
    <scope>NUCLEOTIDE SEQUENCE [LARGE SCALE GENOMIC DNA]</scope>
    <source>
        <strain evidence="2 3">CBS2947</strain>
    </source>
</reference>
<dbReference type="InterPro" id="IPR031804">
    <property type="entry name" value="DUF4743"/>
</dbReference>
<dbReference type="InterPro" id="IPR000086">
    <property type="entry name" value="NUDIX_hydrolase_dom"/>
</dbReference>